<dbReference type="PANTHER" id="PTHR33167:SF26">
    <property type="entry name" value="EXPRESSED PROTEIN"/>
    <property type="match status" value="1"/>
</dbReference>
<proteinExistence type="predicted"/>
<accession>A0A5B6Z0T2</accession>
<dbReference type="PANTHER" id="PTHR33167">
    <property type="entry name" value="TRANSCRIPTION FACTOR, PUTATIVE (DUF863)-RELATED"/>
    <property type="match status" value="1"/>
</dbReference>
<dbReference type="EMBL" id="GHES01007078">
    <property type="protein sequence ID" value="MPA37637.1"/>
    <property type="molecule type" value="Transcribed_RNA"/>
</dbReference>
<dbReference type="EMBL" id="GHES01007082">
    <property type="protein sequence ID" value="MPA37641.1"/>
    <property type="molecule type" value="Transcribed_RNA"/>
</dbReference>
<feature type="region of interest" description="Disordered" evidence="1">
    <location>
        <begin position="129"/>
        <end position="161"/>
    </location>
</feature>
<evidence type="ECO:0000313" key="4">
    <source>
        <dbReference type="EMBL" id="MPA37641.1"/>
    </source>
</evidence>
<dbReference type="AlphaFoldDB" id="A0A5B6Z0T2"/>
<organism evidence="3">
    <name type="scientific">Davidia involucrata</name>
    <name type="common">Dove tree</name>
    <dbReference type="NCBI Taxonomy" id="16924"/>
    <lineage>
        <taxon>Eukaryota</taxon>
        <taxon>Viridiplantae</taxon>
        <taxon>Streptophyta</taxon>
        <taxon>Embryophyta</taxon>
        <taxon>Tracheophyta</taxon>
        <taxon>Spermatophyta</taxon>
        <taxon>Magnoliopsida</taxon>
        <taxon>eudicotyledons</taxon>
        <taxon>Gunneridae</taxon>
        <taxon>Pentapetalae</taxon>
        <taxon>asterids</taxon>
        <taxon>Cornales</taxon>
        <taxon>Nyssaceae</taxon>
        <taxon>Davidia</taxon>
    </lineage>
</organism>
<evidence type="ECO:0000313" key="2">
    <source>
        <dbReference type="EMBL" id="MPA37637.1"/>
    </source>
</evidence>
<reference evidence="3" key="1">
    <citation type="submission" date="2019-08" db="EMBL/GenBank/DDBJ databases">
        <title>Reference gene set and small RNA set construction with multiple tissues from Davidia involucrata Baill.</title>
        <authorList>
            <person name="Yang H."/>
            <person name="Zhou C."/>
            <person name="Li G."/>
            <person name="Wang J."/>
            <person name="Gao P."/>
            <person name="Wang M."/>
            <person name="Wang R."/>
            <person name="Zhao Y."/>
        </authorList>
    </citation>
    <scope>NUCLEOTIDE SEQUENCE</scope>
    <source>
        <tissue evidence="3">Mixed with DoveR01_LX</tissue>
    </source>
</reference>
<sequence length="196" mass="22552">MEKLFKLNDKEYMKMAMLKHEETFKHQVNELHRVYRVQKILMKSMGSSWQNGRNQDRWNSKNVVSWNQIDGHHGTQKRPQPTLDLEQPAEEEYIVESDGDGMLEIEDHESEIELTLGLTSYCRREKAETPLTSDSGLSFSSSSSGSGNLKRTSSGTQQRTDKVLSMNSFVVEEELRQDGLKQPPPWLFQALSLNMT</sequence>
<feature type="compositionally biased region" description="Low complexity" evidence="1">
    <location>
        <begin position="131"/>
        <end position="154"/>
    </location>
</feature>
<evidence type="ECO:0000256" key="1">
    <source>
        <dbReference type="SAM" id="MobiDB-lite"/>
    </source>
</evidence>
<name>A0A5B6Z0T2_DAVIN</name>
<gene>
    <name evidence="2" type="ORF">Din_007078</name>
    <name evidence="3" type="ORF">Din_007080</name>
    <name evidence="4" type="ORF">Din_007082</name>
</gene>
<dbReference type="EMBL" id="GHES01007080">
    <property type="protein sequence ID" value="MPA37639.1"/>
    <property type="molecule type" value="Transcribed_RNA"/>
</dbReference>
<protein>
    <submittedName>
        <fullName evidence="3">Uncharacterized protein</fullName>
    </submittedName>
</protein>
<evidence type="ECO:0000313" key="3">
    <source>
        <dbReference type="EMBL" id="MPA37639.1"/>
    </source>
</evidence>